<dbReference type="Proteomes" id="UP000198816">
    <property type="component" value="Unassembled WGS sequence"/>
</dbReference>
<dbReference type="SUPFAM" id="SSF52113">
    <property type="entry name" value="BRCT domain"/>
    <property type="match status" value="1"/>
</dbReference>
<reference evidence="3" key="1">
    <citation type="submission" date="2016-10" db="EMBL/GenBank/DDBJ databases">
        <authorList>
            <person name="Varghese N."/>
            <person name="Submissions S."/>
        </authorList>
    </citation>
    <scope>NUCLEOTIDE SEQUENCE [LARGE SCALE GENOMIC DNA]</scope>
    <source>
        <strain evidence="3">DSM 217</strain>
    </source>
</reference>
<evidence type="ECO:0000313" key="2">
    <source>
        <dbReference type="EMBL" id="SDX45507.1"/>
    </source>
</evidence>
<feature type="domain" description="BRCT" evidence="1">
    <location>
        <begin position="116"/>
        <end position="213"/>
    </location>
</feature>
<keyword evidence="3" id="KW-1185">Reference proteome</keyword>
<evidence type="ECO:0000259" key="1">
    <source>
        <dbReference type="PROSITE" id="PS50172"/>
    </source>
</evidence>
<name>A0A1H3BUB6_THIRO</name>
<dbReference type="PROSITE" id="PS50172">
    <property type="entry name" value="BRCT"/>
    <property type="match status" value="1"/>
</dbReference>
<evidence type="ECO:0000313" key="3">
    <source>
        <dbReference type="Proteomes" id="UP000198816"/>
    </source>
</evidence>
<protein>
    <submittedName>
        <fullName evidence="2">BRCA1 C Terminus (BRCT) domain-containing protein</fullName>
    </submittedName>
</protein>
<dbReference type="Gene3D" id="3.40.50.10190">
    <property type="entry name" value="BRCT domain"/>
    <property type="match status" value="1"/>
</dbReference>
<dbReference type="CDD" id="cd17748">
    <property type="entry name" value="BRCT_DNA_ligase_like"/>
    <property type="match status" value="1"/>
</dbReference>
<organism evidence="2 3">
    <name type="scientific">Thiocapsa roseopersicina</name>
    <dbReference type="NCBI Taxonomy" id="1058"/>
    <lineage>
        <taxon>Bacteria</taxon>
        <taxon>Pseudomonadati</taxon>
        <taxon>Pseudomonadota</taxon>
        <taxon>Gammaproteobacteria</taxon>
        <taxon>Chromatiales</taxon>
        <taxon>Chromatiaceae</taxon>
        <taxon>Thiocapsa</taxon>
    </lineage>
</organism>
<dbReference type="STRING" id="1058.SAMN05421783_12723"/>
<dbReference type="InterPro" id="IPR001357">
    <property type="entry name" value="BRCT_dom"/>
</dbReference>
<gene>
    <name evidence="2" type="ORF">SAMN05421783_12723</name>
</gene>
<dbReference type="AlphaFoldDB" id="A0A1H3BUB6"/>
<proteinExistence type="predicted"/>
<dbReference type="OrthoDB" id="5451971at2"/>
<accession>A0A1H3BUB6</accession>
<dbReference type="InterPro" id="IPR036420">
    <property type="entry name" value="BRCT_dom_sf"/>
</dbReference>
<dbReference type="EMBL" id="FNNZ01000027">
    <property type="protein sequence ID" value="SDX45507.1"/>
    <property type="molecule type" value="Genomic_DNA"/>
</dbReference>
<sequence length="213" mass="23383">MKDEHGQPPSRFSQSRLSDRGIDELIGLCRGILADGVLAEAEVRFLADWLDRHRHIADQWPAVVLYKRIQEVLADGVMDSDEERDLLATLLDLTGAPIVGESAAGMSTALPLDVPPPTLTFDGWAYCFTGKFACGTRNQVQQVVRSLGAKICTAPTLKTNIVVIGSIGSRDWIHSTHGRKIESAVAMRERGHPIALVGEEHWYETVSRLTLNG</sequence>